<evidence type="ECO:0000313" key="3">
    <source>
        <dbReference type="Proteomes" id="UP000565579"/>
    </source>
</evidence>
<dbReference type="EMBL" id="JACHMI010000001">
    <property type="protein sequence ID" value="MBB6555258.1"/>
    <property type="molecule type" value="Genomic_DNA"/>
</dbReference>
<dbReference type="GO" id="GO:0032259">
    <property type="term" value="P:methylation"/>
    <property type="evidence" value="ECO:0007669"/>
    <property type="project" value="UniProtKB-KW"/>
</dbReference>
<dbReference type="SUPFAM" id="SSF53335">
    <property type="entry name" value="S-adenosyl-L-methionine-dependent methyltransferases"/>
    <property type="match status" value="1"/>
</dbReference>
<feature type="domain" description="Methyltransferase type 11" evidence="1">
    <location>
        <begin position="102"/>
        <end position="193"/>
    </location>
</feature>
<sequence length="298" mass="31367">MPSYLHPLAFLLGLEGAALLRTQAGDLGDAAYVEQRIAEIRSLVTDPDLTRRAGTTAGHTTTEEGYARWAEHYDSDDNPLIAVEEPLVRRILSALPPGGRALDAACGTGRHAAFLAGLGHEVVGVDTSPEMLARARAKLPDAGFHQADLHDLPAGPESFDVVICALALTHQPALGPALAEFARVVRPGGHVVLSDIHPLLLYLGGVPTVSGRDGVRAMPAGRFLASDYITAIHEAGLEILSCHEPRCGKVPGGHGGPLAQERCPEAAAAAYEDTPALIIWHLRRPPAPRAAAAQEPPT</sequence>
<proteinExistence type="predicted"/>
<dbReference type="Pfam" id="PF08241">
    <property type="entry name" value="Methyltransf_11"/>
    <property type="match status" value="1"/>
</dbReference>
<dbReference type="CDD" id="cd02440">
    <property type="entry name" value="AdoMet_MTases"/>
    <property type="match status" value="1"/>
</dbReference>
<keyword evidence="2" id="KW-0808">Transferase</keyword>
<name>A0A7X0P4R4_9ACTN</name>
<dbReference type="InterPro" id="IPR029063">
    <property type="entry name" value="SAM-dependent_MTases_sf"/>
</dbReference>
<evidence type="ECO:0000313" key="2">
    <source>
        <dbReference type="EMBL" id="MBB6555258.1"/>
    </source>
</evidence>
<evidence type="ECO:0000259" key="1">
    <source>
        <dbReference type="Pfam" id="PF08241"/>
    </source>
</evidence>
<keyword evidence="3" id="KW-1185">Reference proteome</keyword>
<dbReference type="InterPro" id="IPR050508">
    <property type="entry name" value="Methyltransf_Superfamily"/>
</dbReference>
<protein>
    <submittedName>
        <fullName evidence="2">SAM-dependent methyltransferase</fullName>
    </submittedName>
</protein>
<dbReference type="InterPro" id="IPR013216">
    <property type="entry name" value="Methyltransf_11"/>
</dbReference>
<organism evidence="2 3">
    <name type="scientific">Nonomuraea rubra</name>
    <dbReference type="NCBI Taxonomy" id="46180"/>
    <lineage>
        <taxon>Bacteria</taxon>
        <taxon>Bacillati</taxon>
        <taxon>Actinomycetota</taxon>
        <taxon>Actinomycetes</taxon>
        <taxon>Streptosporangiales</taxon>
        <taxon>Streptosporangiaceae</taxon>
        <taxon>Nonomuraea</taxon>
    </lineage>
</organism>
<dbReference type="GO" id="GO:0008757">
    <property type="term" value="F:S-adenosylmethionine-dependent methyltransferase activity"/>
    <property type="evidence" value="ECO:0007669"/>
    <property type="project" value="InterPro"/>
</dbReference>
<reference evidence="2 3" key="1">
    <citation type="submission" date="2020-08" db="EMBL/GenBank/DDBJ databases">
        <title>Sequencing the genomes of 1000 actinobacteria strains.</title>
        <authorList>
            <person name="Klenk H.-P."/>
        </authorList>
    </citation>
    <scope>NUCLEOTIDE SEQUENCE [LARGE SCALE GENOMIC DNA]</scope>
    <source>
        <strain evidence="2 3">DSM 43768</strain>
    </source>
</reference>
<dbReference type="PANTHER" id="PTHR42912:SF80">
    <property type="entry name" value="METHYLTRANSFERASE DOMAIN-CONTAINING PROTEIN"/>
    <property type="match status" value="1"/>
</dbReference>
<accession>A0A7X0P4R4</accession>
<dbReference type="PANTHER" id="PTHR42912">
    <property type="entry name" value="METHYLTRANSFERASE"/>
    <property type="match status" value="1"/>
</dbReference>
<dbReference type="Proteomes" id="UP000565579">
    <property type="component" value="Unassembled WGS sequence"/>
</dbReference>
<dbReference type="AlphaFoldDB" id="A0A7X0P4R4"/>
<comment type="caution">
    <text evidence="2">The sequence shown here is derived from an EMBL/GenBank/DDBJ whole genome shotgun (WGS) entry which is preliminary data.</text>
</comment>
<keyword evidence="2" id="KW-0489">Methyltransferase</keyword>
<dbReference type="Gene3D" id="3.40.50.150">
    <property type="entry name" value="Vaccinia Virus protein VP39"/>
    <property type="match status" value="1"/>
</dbReference>
<dbReference type="RefSeq" id="WP_185109875.1">
    <property type="nucleotide sequence ID" value="NZ_BAAAXY010000300.1"/>
</dbReference>
<gene>
    <name evidence="2" type="ORF">HD593_010053</name>
</gene>